<dbReference type="SUPFAM" id="SSF69593">
    <property type="entry name" value="Glycerol-3-phosphate (1)-acyltransferase"/>
    <property type="match status" value="1"/>
</dbReference>
<evidence type="ECO:0000256" key="1">
    <source>
        <dbReference type="ARBA" id="ARBA00005189"/>
    </source>
</evidence>
<dbReference type="GO" id="GO:0016746">
    <property type="term" value="F:acyltransferase activity"/>
    <property type="evidence" value="ECO:0007669"/>
    <property type="project" value="UniProtKB-KW"/>
</dbReference>
<evidence type="ECO:0000313" key="7">
    <source>
        <dbReference type="EMBL" id="MBE7941762.1"/>
    </source>
</evidence>
<evidence type="ECO:0000313" key="8">
    <source>
        <dbReference type="Proteomes" id="UP000715965"/>
    </source>
</evidence>
<evidence type="ECO:0000256" key="4">
    <source>
        <dbReference type="ARBA" id="ARBA00023098"/>
    </source>
</evidence>
<evidence type="ECO:0000256" key="3">
    <source>
        <dbReference type="ARBA" id="ARBA00022679"/>
    </source>
</evidence>
<dbReference type="Pfam" id="PF01553">
    <property type="entry name" value="Acyltransferase"/>
    <property type="match status" value="1"/>
</dbReference>
<feature type="domain" description="Phospholipid/glycerol acyltransferase" evidence="6">
    <location>
        <begin position="67"/>
        <end position="179"/>
    </location>
</feature>
<gene>
    <name evidence="7" type="ORF">IM725_14365</name>
</gene>
<comment type="pathway">
    <text evidence="1">Lipid metabolism.</text>
</comment>
<name>A0ABR9SJ28_9BURK</name>
<evidence type="ECO:0000256" key="5">
    <source>
        <dbReference type="ARBA" id="ARBA00023315"/>
    </source>
</evidence>
<dbReference type="Proteomes" id="UP000715965">
    <property type="component" value="Unassembled WGS sequence"/>
</dbReference>
<evidence type="ECO:0000259" key="6">
    <source>
        <dbReference type="SMART" id="SM00563"/>
    </source>
</evidence>
<protein>
    <submittedName>
        <fullName evidence="7">1-acyl-sn-glycerol-3-phosphate acyltransferase</fullName>
    </submittedName>
</protein>
<dbReference type="CDD" id="cd07989">
    <property type="entry name" value="LPLAT_AGPAT-like"/>
    <property type="match status" value="1"/>
</dbReference>
<keyword evidence="4" id="KW-0443">Lipid metabolism</keyword>
<dbReference type="PANTHER" id="PTHR10434:SF64">
    <property type="entry name" value="1-ACYL-SN-GLYCEROL-3-PHOSPHATE ACYLTRANSFERASE-RELATED"/>
    <property type="match status" value="1"/>
</dbReference>
<comment type="caution">
    <text evidence="7">The sequence shown here is derived from an EMBL/GenBank/DDBJ whole genome shotgun (WGS) entry which is preliminary data.</text>
</comment>
<keyword evidence="2" id="KW-0444">Lipid biosynthesis</keyword>
<accession>A0ABR9SJ28</accession>
<reference evidence="7 8" key="1">
    <citation type="submission" date="2020-10" db="EMBL/GenBank/DDBJ databases">
        <title>Draft genome of Ramlibacter aquaticus LMG 30558.</title>
        <authorList>
            <person name="Props R."/>
        </authorList>
    </citation>
    <scope>NUCLEOTIDE SEQUENCE [LARGE SCALE GENOMIC DNA]</scope>
    <source>
        <strain evidence="7 8">LMG 30558</strain>
    </source>
</reference>
<keyword evidence="8" id="KW-1185">Reference proteome</keyword>
<keyword evidence="3" id="KW-0808">Transferase</keyword>
<evidence type="ECO:0000256" key="2">
    <source>
        <dbReference type="ARBA" id="ARBA00022516"/>
    </source>
</evidence>
<dbReference type="PANTHER" id="PTHR10434">
    <property type="entry name" value="1-ACYL-SN-GLYCEROL-3-PHOSPHATE ACYLTRANSFERASE"/>
    <property type="match status" value="1"/>
</dbReference>
<proteinExistence type="predicted"/>
<dbReference type="EMBL" id="JADDOJ010000063">
    <property type="protein sequence ID" value="MBE7941762.1"/>
    <property type="molecule type" value="Genomic_DNA"/>
</dbReference>
<dbReference type="RefSeq" id="WP_193781324.1">
    <property type="nucleotide sequence ID" value="NZ_JADDOJ010000063.1"/>
</dbReference>
<dbReference type="InterPro" id="IPR002123">
    <property type="entry name" value="Plipid/glycerol_acylTrfase"/>
</dbReference>
<sequence length="245" mass="26447">MKGLRAIACFLRGLGHVLAGLWTLRVRFPGFSPAQREQAVQDWAAAMLRILGITLELRGTPPAAGPVLLVANHISWLDILVLHAARHCRFVSKSDVRHWPLVGALATGAGTLYIERESRRDALRVVHHMAESLRDGDILAVFPEGTTSDGISLLPFHANLLQAAITAQAPVQPVALSFLDAGTRGRSLAPCYIGDDTLLASIWRTLTAPPIVAVVAFGEPEPAQGRERRGWAASLRDTVARLRAG</sequence>
<keyword evidence="5 7" id="KW-0012">Acyltransferase</keyword>
<organism evidence="7 8">
    <name type="scientific">Ramlibacter aquaticus</name>
    <dbReference type="NCBI Taxonomy" id="2780094"/>
    <lineage>
        <taxon>Bacteria</taxon>
        <taxon>Pseudomonadati</taxon>
        <taxon>Pseudomonadota</taxon>
        <taxon>Betaproteobacteria</taxon>
        <taxon>Burkholderiales</taxon>
        <taxon>Comamonadaceae</taxon>
        <taxon>Ramlibacter</taxon>
    </lineage>
</organism>
<dbReference type="SMART" id="SM00563">
    <property type="entry name" value="PlsC"/>
    <property type="match status" value="1"/>
</dbReference>